<feature type="domain" description="Secretion system C-terminal sorting" evidence="1">
    <location>
        <begin position="2"/>
        <end position="70"/>
    </location>
</feature>
<keyword evidence="3" id="KW-1185">Reference proteome</keyword>
<dbReference type="EMBL" id="JAQGEF010000011">
    <property type="protein sequence ID" value="MDA3615293.1"/>
    <property type="molecule type" value="Genomic_DNA"/>
</dbReference>
<comment type="caution">
    <text evidence="2">The sequence shown here is derived from an EMBL/GenBank/DDBJ whole genome shotgun (WGS) entry which is preliminary data.</text>
</comment>
<proteinExistence type="predicted"/>
<gene>
    <name evidence="2" type="ORF">O3P16_10780</name>
</gene>
<dbReference type="NCBIfam" id="TIGR04183">
    <property type="entry name" value="Por_Secre_tail"/>
    <property type="match status" value="1"/>
</dbReference>
<evidence type="ECO:0000313" key="2">
    <source>
        <dbReference type="EMBL" id="MDA3615293.1"/>
    </source>
</evidence>
<name>A0ABT4UKI0_9BACT</name>
<sequence length="76" mass="8584">MLYPNPATNTINITHPTINEQTEFSIISAIGSVLQRDLMKYNTGNTTINISWLPPGVYFINILKNSSITTLRFIKK</sequence>
<dbReference type="Proteomes" id="UP001210231">
    <property type="component" value="Unassembled WGS sequence"/>
</dbReference>
<accession>A0ABT4UKI0</accession>
<organism evidence="2 3">
    <name type="scientific">Polluticaenibacter yanchengensis</name>
    <dbReference type="NCBI Taxonomy" id="3014562"/>
    <lineage>
        <taxon>Bacteria</taxon>
        <taxon>Pseudomonadati</taxon>
        <taxon>Bacteroidota</taxon>
        <taxon>Chitinophagia</taxon>
        <taxon>Chitinophagales</taxon>
        <taxon>Chitinophagaceae</taxon>
        <taxon>Polluticaenibacter</taxon>
    </lineage>
</organism>
<evidence type="ECO:0000259" key="1">
    <source>
        <dbReference type="Pfam" id="PF18962"/>
    </source>
</evidence>
<dbReference type="InterPro" id="IPR026444">
    <property type="entry name" value="Secre_tail"/>
</dbReference>
<reference evidence="2 3" key="1">
    <citation type="submission" date="2022-12" db="EMBL/GenBank/DDBJ databases">
        <title>Chitinophagaceae gen. sp. nov., a new member of the family Chitinophagaceae, isolated from soil in a chemical factory.</title>
        <authorList>
            <person name="Ke Z."/>
        </authorList>
    </citation>
    <scope>NUCLEOTIDE SEQUENCE [LARGE SCALE GENOMIC DNA]</scope>
    <source>
        <strain evidence="2 3">LY-5</strain>
    </source>
</reference>
<dbReference type="RefSeq" id="WP_407031618.1">
    <property type="nucleotide sequence ID" value="NZ_JAQGEF010000011.1"/>
</dbReference>
<evidence type="ECO:0000313" key="3">
    <source>
        <dbReference type="Proteomes" id="UP001210231"/>
    </source>
</evidence>
<protein>
    <submittedName>
        <fullName evidence="2">T9SS type A sorting domain-containing protein</fullName>
    </submittedName>
</protein>
<dbReference type="Pfam" id="PF18962">
    <property type="entry name" value="Por_Secre_tail"/>
    <property type="match status" value="1"/>
</dbReference>